<accession>A0A4Z2EY30</accession>
<sequence>MTHDGHKLRQLTALANQEPERDDEVLRVFSDTLQHDGDTQVVWEQTQDGLMNEGLPMMIGPSYEWAVIGGGEKVQDGWRGYNQLLE</sequence>
<protein>
    <submittedName>
        <fullName evidence="1">Uncharacterized protein</fullName>
    </submittedName>
</protein>
<dbReference type="Proteomes" id="UP000314294">
    <property type="component" value="Unassembled WGS sequence"/>
</dbReference>
<evidence type="ECO:0000313" key="1">
    <source>
        <dbReference type="EMBL" id="TNN33708.1"/>
    </source>
</evidence>
<comment type="caution">
    <text evidence="1">The sequence shown here is derived from an EMBL/GenBank/DDBJ whole genome shotgun (WGS) entry which is preliminary data.</text>
</comment>
<evidence type="ECO:0000313" key="2">
    <source>
        <dbReference type="Proteomes" id="UP000314294"/>
    </source>
</evidence>
<proteinExistence type="predicted"/>
<keyword evidence="2" id="KW-1185">Reference proteome</keyword>
<reference evidence="1 2" key="1">
    <citation type="submission" date="2019-03" db="EMBL/GenBank/DDBJ databases">
        <title>First draft genome of Liparis tanakae, snailfish: a comprehensive survey of snailfish specific genes.</title>
        <authorList>
            <person name="Kim W."/>
            <person name="Song I."/>
            <person name="Jeong J.-H."/>
            <person name="Kim D."/>
            <person name="Kim S."/>
            <person name="Ryu S."/>
            <person name="Song J.Y."/>
            <person name="Lee S.K."/>
        </authorList>
    </citation>
    <scope>NUCLEOTIDE SEQUENCE [LARGE SCALE GENOMIC DNA]</scope>
    <source>
        <tissue evidence="1">Muscle</tissue>
    </source>
</reference>
<dbReference type="EMBL" id="SRLO01002155">
    <property type="protein sequence ID" value="TNN33708.1"/>
    <property type="molecule type" value="Genomic_DNA"/>
</dbReference>
<dbReference type="AlphaFoldDB" id="A0A4Z2EY30"/>
<name>A0A4Z2EY30_9TELE</name>
<gene>
    <name evidence="1" type="ORF">EYF80_056128</name>
</gene>
<organism evidence="1 2">
    <name type="scientific">Liparis tanakae</name>
    <name type="common">Tanaka's snailfish</name>
    <dbReference type="NCBI Taxonomy" id="230148"/>
    <lineage>
        <taxon>Eukaryota</taxon>
        <taxon>Metazoa</taxon>
        <taxon>Chordata</taxon>
        <taxon>Craniata</taxon>
        <taxon>Vertebrata</taxon>
        <taxon>Euteleostomi</taxon>
        <taxon>Actinopterygii</taxon>
        <taxon>Neopterygii</taxon>
        <taxon>Teleostei</taxon>
        <taxon>Neoteleostei</taxon>
        <taxon>Acanthomorphata</taxon>
        <taxon>Eupercaria</taxon>
        <taxon>Perciformes</taxon>
        <taxon>Cottioidei</taxon>
        <taxon>Cottales</taxon>
        <taxon>Liparidae</taxon>
        <taxon>Liparis</taxon>
    </lineage>
</organism>